<feature type="compositionally biased region" description="Basic and acidic residues" evidence="9">
    <location>
        <begin position="459"/>
        <end position="468"/>
    </location>
</feature>
<feature type="transmembrane region" description="Helical" evidence="10">
    <location>
        <begin position="367"/>
        <end position="392"/>
    </location>
</feature>
<reference evidence="12" key="1">
    <citation type="submission" date="2016-11" db="UniProtKB">
        <authorList>
            <consortium name="WormBaseParasite"/>
        </authorList>
    </citation>
    <scope>IDENTIFICATION</scope>
</reference>
<feature type="transmembrane region" description="Helical" evidence="10">
    <location>
        <begin position="169"/>
        <end position="189"/>
    </location>
</feature>
<dbReference type="SUPFAM" id="SSF103473">
    <property type="entry name" value="MFS general substrate transporter"/>
    <property type="match status" value="1"/>
</dbReference>
<feature type="transmembrane region" description="Helical" evidence="10">
    <location>
        <begin position="296"/>
        <end position="316"/>
    </location>
</feature>
<evidence type="ECO:0000256" key="8">
    <source>
        <dbReference type="ARBA" id="ARBA00041910"/>
    </source>
</evidence>
<dbReference type="InterPro" id="IPR036259">
    <property type="entry name" value="MFS_trans_sf"/>
</dbReference>
<dbReference type="WBParaSite" id="Hba_16363">
    <property type="protein sequence ID" value="Hba_16363"/>
    <property type="gene ID" value="Hba_16363"/>
</dbReference>
<dbReference type="Gene3D" id="1.20.1250.20">
    <property type="entry name" value="MFS general substrate transporter like domains"/>
    <property type="match status" value="1"/>
</dbReference>
<accession>A0A1I7XGB1</accession>
<keyword evidence="3 10" id="KW-0812">Transmembrane</keyword>
<evidence type="ECO:0000256" key="9">
    <source>
        <dbReference type="SAM" id="MobiDB-lite"/>
    </source>
</evidence>
<feature type="transmembrane region" description="Helical" evidence="10">
    <location>
        <begin position="404"/>
        <end position="421"/>
    </location>
</feature>
<evidence type="ECO:0000256" key="4">
    <source>
        <dbReference type="ARBA" id="ARBA00022989"/>
    </source>
</evidence>
<keyword evidence="4 10" id="KW-1133">Transmembrane helix</keyword>
<comment type="subcellular location">
    <subcellularLocation>
        <location evidence="1">Membrane</location>
        <topology evidence="1">Multi-pass membrane protein</topology>
    </subcellularLocation>
</comment>
<dbReference type="AlphaFoldDB" id="A0A1I7XGB1"/>
<evidence type="ECO:0000256" key="7">
    <source>
        <dbReference type="ARBA" id="ARBA00040302"/>
    </source>
</evidence>
<evidence type="ECO:0000313" key="12">
    <source>
        <dbReference type="WBParaSite" id="Hba_16363"/>
    </source>
</evidence>
<dbReference type="Proteomes" id="UP000095283">
    <property type="component" value="Unplaced"/>
</dbReference>
<protein>
    <recommendedName>
        <fullName evidence="7">UNC93-like protein MFSD11</fullName>
    </recommendedName>
    <alternativeName>
        <fullName evidence="8">Major facilitator superfamily domain-containing protein 11</fullName>
    </alternativeName>
</protein>
<evidence type="ECO:0000256" key="6">
    <source>
        <dbReference type="ARBA" id="ARBA00023180"/>
    </source>
</evidence>
<sequence>MDKLFLNWNSSKRNGIGNTNPLFITCHPVHLFNDYYVNYFAILYIAAVTTINGIQSIKRSSNMGWILEPATLNVLQLGLGFFVNFLAFNSQGFIEEPVIESVANRGIINKHAGYYSLSIIYAVFTLANFVAAPIVDVLRPKWAMVTGALCYTAFQVNCNEHTTRRNSALLWGLAEGSLAGGGLFLFFVFNQTNTSDNITDGTVHLMYTVFTALSLMAAVIFAFLRTPPKLSAKPQNKILYGELMTSTFRLMFTKKMIMLSFVFAYTGIEQSFWTGIYPTCISFTKRLGSNTNSLVALNSIATGVGQVTAGLLFGILGNRTRKIGRDSIVLFGTTIHLAVFAAIYINFPIEASLKKTDAIGGLMEPNVAVALICGCFLGFGDACWNTQIYSLLCDTYPNKSSQAFALFKFYQSALSCAAFYYSSLIELPWHLAILVISSLVASVAFFGVERIRKENSAVSDKTVKRNDRSNPLSPGSSSDLPDFLHAGTRAWSFSDFEMNEEFPPPPLEANLGRTAL</sequence>
<keyword evidence="11" id="KW-1185">Reference proteome</keyword>
<dbReference type="PANTHER" id="PTHR23294">
    <property type="entry name" value="ET TRANSLATION PRODUCT-RELATED"/>
    <property type="match status" value="1"/>
</dbReference>
<evidence type="ECO:0000313" key="11">
    <source>
        <dbReference type="Proteomes" id="UP000095283"/>
    </source>
</evidence>
<feature type="transmembrane region" description="Helical" evidence="10">
    <location>
        <begin position="256"/>
        <end position="276"/>
    </location>
</feature>
<feature type="transmembrane region" description="Helical" evidence="10">
    <location>
        <begin position="427"/>
        <end position="448"/>
    </location>
</feature>
<evidence type="ECO:0000256" key="1">
    <source>
        <dbReference type="ARBA" id="ARBA00004141"/>
    </source>
</evidence>
<feature type="transmembrane region" description="Helical" evidence="10">
    <location>
        <begin position="328"/>
        <end position="347"/>
    </location>
</feature>
<feature type="compositionally biased region" description="Low complexity" evidence="9">
    <location>
        <begin position="469"/>
        <end position="483"/>
    </location>
</feature>
<dbReference type="InterPro" id="IPR051617">
    <property type="entry name" value="UNC-93-like_regulator"/>
</dbReference>
<feature type="region of interest" description="Disordered" evidence="9">
    <location>
        <begin position="459"/>
        <end position="483"/>
    </location>
</feature>
<feature type="transmembrane region" description="Helical" evidence="10">
    <location>
        <begin position="114"/>
        <end position="135"/>
    </location>
</feature>
<proteinExistence type="inferred from homology"/>
<dbReference type="InterPro" id="IPR010291">
    <property type="entry name" value="Ion_channel_UNC-93"/>
</dbReference>
<dbReference type="GO" id="GO:0016020">
    <property type="term" value="C:membrane"/>
    <property type="evidence" value="ECO:0007669"/>
    <property type="project" value="UniProtKB-SubCell"/>
</dbReference>
<comment type="similarity">
    <text evidence="2">Belongs to the unc-93 family.</text>
</comment>
<evidence type="ECO:0000256" key="2">
    <source>
        <dbReference type="ARBA" id="ARBA00009172"/>
    </source>
</evidence>
<feature type="transmembrane region" description="Helical" evidence="10">
    <location>
        <begin position="74"/>
        <end position="94"/>
    </location>
</feature>
<feature type="transmembrane region" description="Helical" evidence="10">
    <location>
        <begin position="201"/>
        <end position="224"/>
    </location>
</feature>
<evidence type="ECO:0000256" key="10">
    <source>
        <dbReference type="SAM" id="Phobius"/>
    </source>
</evidence>
<keyword evidence="6" id="KW-0325">Glycoprotein</keyword>
<organism evidence="11 12">
    <name type="scientific">Heterorhabditis bacteriophora</name>
    <name type="common">Entomopathogenic nematode worm</name>
    <dbReference type="NCBI Taxonomy" id="37862"/>
    <lineage>
        <taxon>Eukaryota</taxon>
        <taxon>Metazoa</taxon>
        <taxon>Ecdysozoa</taxon>
        <taxon>Nematoda</taxon>
        <taxon>Chromadorea</taxon>
        <taxon>Rhabditida</taxon>
        <taxon>Rhabditina</taxon>
        <taxon>Rhabditomorpha</taxon>
        <taxon>Strongyloidea</taxon>
        <taxon>Heterorhabditidae</taxon>
        <taxon>Heterorhabditis</taxon>
    </lineage>
</organism>
<dbReference type="Pfam" id="PF05978">
    <property type="entry name" value="UNC-93"/>
    <property type="match status" value="2"/>
</dbReference>
<name>A0A1I7XGB1_HETBA</name>
<evidence type="ECO:0000256" key="5">
    <source>
        <dbReference type="ARBA" id="ARBA00023136"/>
    </source>
</evidence>
<dbReference type="PANTHER" id="PTHR23294:SF0">
    <property type="entry name" value="UNC93-LIKE PROTEIN MFSD11"/>
    <property type="match status" value="1"/>
</dbReference>
<keyword evidence="5 10" id="KW-0472">Membrane</keyword>
<evidence type="ECO:0000256" key="3">
    <source>
        <dbReference type="ARBA" id="ARBA00022692"/>
    </source>
</evidence>
<feature type="transmembrane region" description="Helical" evidence="10">
    <location>
        <begin position="36"/>
        <end position="54"/>
    </location>
</feature>